<evidence type="ECO:0000259" key="1">
    <source>
        <dbReference type="Pfam" id="PF10022"/>
    </source>
</evidence>
<dbReference type="Proteomes" id="UP000179129">
    <property type="component" value="Unassembled WGS sequence"/>
</dbReference>
<dbReference type="InterPro" id="IPR016624">
    <property type="entry name" value="UCP014753"/>
</dbReference>
<sequence>MTPTGPLDTEHQVSRREFLALSAAAGGALLLQPGCGSRENAPAEAAGPALVQTGYGYEKWDEILRSILQGFVRNARATSDTFAVCDYRNGTHLENFVTAGGKTCDSVTRILPALAAAVSTPEARKSVEVEGVEYRLEDILHSALSHGTDPRDKDFWRYASPGHSDQRQVESSIVAFSLWLAGDRLLDRFTPQERKNIQDWLASCTKIEVRRNNWALFTAVNHAARLALAERWPEFSGDESFFRADLESIDRMYAGDGWYHDSLEGAEYDYYNFWVFASHTLYWDMLVGERFPDLREKFRNRLKQFLETVPYLFGANGSHILYGRSLIYRWATLTPLVLSYRLGLWPLSTGLLRRICNTNLSFLWQAGAWDEENGCLRESLTPHSSREICESYINNGHPYWGMQAFFTAGFPHDDPFWNAPEEPLPVETADFRKIIPAAGILLQGHKQSGQVEMWQARSSGHYPNKYYNFSYSSHFPFNVGQAEGQVPPDCSLAFSGRHGAYGRRSGTYAGEIVSESEISWQWKTTVGQAEVEADSRVFIDGELQWRVHKVSFGGKERLTASESTYALGLEPGEAAEIHSGGVWEHAASRRSGQAVFIRAIYGFLDHHPLAGFRGREDLNSFCPRAMQASVSAGIDPGGPRLLIAAVYASPSPLPLGRLLEATGKLPPQVAEYAGLEA</sequence>
<evidence type="ECO:0000313" key="2">
    <source>
        <dbReference type="EMBL" id="OGG05944.1"/>
    </source>
</evidence>
<gene>
    <name evidence="2" type="ORF">A3F83_05090</name>
</gene>
<dbReference type="NCBIfam" id="TIGR01409">
    <property type="entry name" value="TAT_signal_seq"/>
    <property type="match status" value="1"/>
</dbReference>
<name>A0A1F5Z0U3_9BACT</name>
<comment type="caution">
    <text evidence="2">The sequence shown here is derived from an EMBL/GenBank/DDBJ whole genome shotgun (WGS) entry which is preliminary data.</text>
</comment>
<dbReference type="PROSITE" id="PS51318">
    <property type="entry name" value="TAT"/>
    <property type="match status" value="1"/>
</dbReference>
<accession>A0A1F5Z0U3</accession>
<dbReference type="Pfam" id="PF10022">
    <property type="entry name" value="DUF2264"/>
    <property type="match status" value="1"/>
</dbReference>
<dbReference type="STRING" id="1817867.A3F83_05090"/>
<reference evidence="2 3" key="1">
    <citation type="journal article" date="2016" name="Nat. Commun.">
        <title>Thousands of microbial genomes shed light on interconnected biogeochemical processes in an aquifer system.</title>
        <authorList>
            <person name="Anantharaman K."/>
            <person name="Brown C.T."/>
            <person name="Hug L.A."/>
            <person name="Sharon I."/>
            <person name="Castelle C.J."/>
            <person name="Probst A.J."/>
            <person name="Thomas B.C."/>
            <person name="Singh A."/>
            <person name="Wilkins M.J."/>
            <person name="Karaoz U."/>
            <person name="Brodie E.L."/>
            <person name="Williams K.H."/>
            <person name="Hubbard S.S."/>
            <person name="Banfield J.F."/>
        </authorList>
    </citation>
    <scope>NUCLEOTIDE SEQUENCE [LARGE SCALE GENOMIC DNA]</scope>
</reference>
<dbReference type="EMBL" id="MFIX01000034">
    <property type="protein sequence ID" value="OGG05944.1"/>
    <property type="molecule type" value="Genomic_DNA"/>
</dbReference>
<dbReference type="InterPro" id="IPR019546">
    <property type="entry name" value="TAT_signal_bac_arc"/>
</dbReference>
<dbReference type="InterPro" id="IPR008929">
    <property type="entry name" value="Chondroitin_lyas"/>
</dbReference>
<dbReference type="InterPro" id="IPR006311">
    <property type="entry name" value="TAT_signal"/>
</dbReference>
<dbReference type="SUPFAM" id="SSF48230">
    <property type="entry name" value="Chondroitin AC/alginate lyase"/>
    <property type="match status" value="1"/>
</dbReference>
<protein>
    <recommendedName>
        <fullName evidence="1">DUF2264 domain-containing protein</fullName>
    </recommendedName>
</protein>
<evidence type="ECO:0000313" key="3">
    <source>
        <dbReference type="Proteomes" id="UP000179129"/>
    </source>
</evidence>
<dbReference type="PANTHER" id="PTHR35339">
    <property type="entry name" value="LINALOOL DEHYDRATASE_ISOMERASE DOMAIN-CONTAINING PROTEIN"/>
    <property type="match status" value="1"/>
</dbReference>
<proteinExistence type="predicted"/>
<dbReference type="AlphaFoldDB" id="A0A1F5Z0U3"/>
<organism evidence="2 3">
    <name type="scientific">Candidatus Glassbacteria bacterium RIFCSPLOWO2_12_FULL_58_11</name>
    <dbReference type="NCBI Taxonomy" id="1817867"/>
    <lineage>
        <taxon>Bacteria</taxon>
        <taxon>Candidatus Glassiibacteriota</taxon>
    </lineage>
</organism>
<dbReference type="PANTHER" id="PTHR35339:SF4">
    <property type="entry name" value="LINALOOL DEHYDRATASE_ISOMERASE DOMAIN-CONTAINING PROTEIN"/>
    <property type="match status" value="1"/>
</dbReference>
<feature type="domain" description="DUF2264" evidence="1">
    <location>
        <begin position="101"/>
        <end position="424"/>
    </location>
</feature>
<dbReference type="InterPro" id="IPR049349">
    <property type="entry name" value="DUF2264_N"/>
</dbReference>